<feature type="compositionally biased region" description="Polar residues" evidence="1">
    <location>
        <begin position="7"/>
        <end position="17"/>
    </location>
</feature>
<proteinExistence type="predicted"/>
<accession>A0AA88A361</accession>
<name>A0AA88A361_FICCA</name>
<comment type="caution">
    <text evidence="2">The sequence shown here is derived from an EMBL/GenBank/DDBJ whole genome shotgun (WGS) entry which is preliminary data.</text>
</comment>
<evidence type="ECO:0000256" key="1">
    <source>
        <dbReference type="SAM" id="MobiDB-lite"/>
    </source>
</evidence>
<protein>
    <submittedName>
        <fullName evidence="2">Uncharacterized protein</fullName>
    </submittedName>
</protein>
<evidence type="ECO:0000313" key="2">
    <source>
        <dbReference type="EMBL" id="GMN44870.1"/>
    </source>
</evidence>
<sequence>MWACNNDLGSGTTTTKSCGDLPRRTASRRRNELHAMIIQVWEVFVLCTAMVAPKRSHEGELGWDAYKATILTLNIHMGGWDDKGS</sequence>
<dbReference type="AlphaFoldDB" id="A0AA88A361"/>
<feature type="region of interest" description="Disordered" evidence="1">
    <location>
        <begin position="1"/>
        <end position="24"/>
    </location>
</feature>
<organism evidence="2 3">
    <name type="scientific">Ficus carica</name>
    <name type="common">Common fig</name>
    <dbReference type="NCBI Taxonomy" id="3494"/>
    <lineage>
        <taxon>Eukaryota</taxon>
        <taxon>Viridiplantae</taxon>
        <taxon>Streptophyta</taxon>
        <taxon>Embryophyta</taxon>
        <taxon>Tracheophyta</taxon>
        <taxon>Spermatophyta</taxon>
        <taxon>Magnoliopsida</taxon>
        <taxon>eudicotyledons</taxon>
        <taxon>Gunneridae</taxon>
        <taxon>Pentapetalae</taxon>
        <taxon>rosids</taxon>
        <taxon>fabids</taxon>
        <taxon>Rosales</taxon>
        <taxon>Moraceae</taxon>
        <taxon>Ficeae</taxon>
        <taxon>Ficus</taxon>
    </lineage>
</organism>
<keyword evidence="3" id="KW-1185">Reference proteome</keyword>
<reference evidence="2" key="1">
    <citation type="submission" date="2023-07" db="EMBL/GenBank/DDBJ databases">
        <title>draft genome sequence of fig (Ficus carica).</title>
        <authorList>
            <person name="Takahashi T."/>
            <person name="Nishimura K."/>
        </authorList>
    </citation>
    <scope>NUCLEOTIDE SEQUENCE</scope>
</reference>
<gene>
    <name evidence="2" type="ORF">TIFTF001_014066</name>
</gene>
<evidence type="ECO:0000313" key="3">
    <source>
        <dbReference type="Proteomes" id="UP001187192"/>
    </source>
</evidence>
<dbReference type="EMBL" id="BTGU01000019">
    <property type="protein sequence ID" value="GMN44870.1"/>
    <property type="molecule type" value="Genomic_DNA"/>
</dbReference>
<dbReference type="Proteomes" id="UP001187192">
    <property type="component" value="Unassembled WGS sequence"/>
</dbReference>